<dbReference type="AlphaFoldDB" id="A0A1Q5PKA7"/>
<dbReference type="PIRSF" id="PIRSF000097">
    <property type="entry name" value="AKR"/>
    <property type="match status" value="1"/>
</dbReference>
<evidence type="ECO:0000256" key="3">
    <source>
        <dbReference type="ARBA" id="ARBA00023002"/>
    </source>
</evidence>
<feature type="binding site" evidence="5">
    <location>
        <position position="128"/>
    </location>
    <ligand>
        <name>substrate</name>
    </ligand>
</feature>
<dbReference type="InterPro" id="IPR020471">
    <property type="entry name" value="AKR"/>
</dbReference>
<gene>
    <name evidence="9" type="ORF">BSR29_07480</name>
</gene>
<evidence type="ECO:0000256" key="7">
    <source>
        <dbReference type="SAM" id="MobiDB-lite"/>
    </source>
</evidence>
<evidence type="ECO:0000256" key="4">
    <source>
        <dbReference type="PIRSR" id="PIRSR000097-1"/>
    </source>
</evidence>
<evidence type="ECO:0000313" key="9">
    <source>
        <dbReference type="EMBL" id="OKL46648.1"/>
    </source>
</evidence>
<dbReference type="Pfam" id="PF00248">
    <property type="entry name" value="Aldo_ket_red"/>
    <property type="match status" value="1"/>
</dbReference>
<dbReference type="Proteomes" id="UP000186785">
    <property type="component" value="Unassembled WGS sequence"/>
</dbReference>
<dbReference type="EMBL" id="MQSV01000005">
    <property type="protein sequence ID" value="OKL46648.1"/>
    <property type="molecule type" value="Genomic_DNA"/>
</dbReference>
<dbReference type="PROSITE" id="PS00062">
    <property type="entry name" value="ALDOKETO_REDUCTASE_2"/>
    <property type="match status" value="1"/>
</dbReference>
<dbReference type="InterPro" id="IPR018170">
    <property type="entry name" value="Aldo/ket_reductase_CS"/>
</dbReference>
<dbReference type="FunFam" id="3.20.20.100:FF:000002">
    <property type="entry name" value="2,5-diketo-D-gluconic acid reductase A"/>
    <property type="match status" value="1"/>
</dbReference>
<evidence type="ECO:0000313" key="10">
    <source>
        <dbReference type="Proteomes" id="UP000186785"/>
    </source>
</evidence>
<evidence type="ECO:0000256" key="1">
    <source>
        <dbReference type="ARBA" id="ARBA00007905"/>
    </source>
</evidence>
<dbReference type="CDD" id="cd19071">
    <property type="entry name" value="AKR_AKR1-5-like"/>
    <property type="match status" value="1"/>
</dbReference>
<proteinExistence type="inferred from homology"/>
<evidence type="ECO:0000256" key="5">
    <source>
        <dbReference type="PIRSR" id="PIRSR000097-2"/>
    </source>
</evidence>
<feature type="domain" description="NADP-dependent oxidoreductase" evidence="8">
    <location>
        <begin position="34"/>
        <end position="282"/>
    </location>
</feature>
<accession>A0A1Q5PKA7</accession>
<comment type="caution">
    <text evidence="9">The sequence shown here is derived from an EMBL/GenBank/DDBJ whole genome shotgun (WGS) entry which is preliminary data.</text>
</comment>
<evidence type="ECO:0000256" key="2">
    <source>
        <dbReference type="ARBA" id="ARBA00022857"/>
    </source>
</evidence>
<organism evidence="9 10">
    <name type="scientific">Boudabousia liubingyangii</name>
    <dbReference type="NCBI Taxonomy" id="1921764"/>
    <lineage>
        <taxon>Bacteria</taxon>
        <taxon>Bacillati</taxon>
        <taxon>Actinomycetota</taxon>
        <taxon>Actinomycetes</taxon>
        <taxon>Actinomycetales</taxon>
        <taxon>Actinomycetaceae</taxon>
        <taxon>Boudabousia</taxon>
    </lineage>
</organism>
<dbReference type="PRINTS" id="PR00069">
    <property type="entry name" value="ALDKETRDTASE"/>
</dbReference>
<feature type="compositionally biased region" description="Basic and acidic residues" evidence="7">
    <location>
        <begin position="282"/>
        <end position="295"/>
    </location>
</feature>
<dbReference type="InterPro" id="IPR036812">
    <property type="entry name" value="NAD(P)_OxRdtase_dom_sf"/>
</dbReference>
<comment type="similarity">
    <text evidence="1">Belongs to the aldo/keto reductase family.</text>
</comment>
<dbReference type="OrthoDB" id="9804790at2"/>
<keyword evidence="10" id="KW-1185">Reference proteome</keyword>
<reference evidence="9 10" key="1">
    <citation type="submission" date="2016-11" db="EMBL/GenBank/DDBJ databases">
        <title>Actinomyces gypaetusis sp. nov. isolated from the vulture Gypaetus barbatus in Qinghai Tibet Plateau China.</title>
        <authorList>
            <person name="Meng X."/>
        </authorList>
    </citation>
    <scope>NUCLEOTIDE SEQUENCE [LARGE SCALE GENOMIC DNA]</scope>
    <source>
        <strain evidence="9 10">VUL4_2</strain>
    </source>
</reference>
<feature type="active site" description="Proton donor" evidence="4">
    <location>
        <position position="67"/>
    </location>
</feature>
<evidence type="ECO:0000256" key="6">
    <source>
        <dbReference type="PIRSR" id="PIRSR000097-3"/>
    </source>
</evidence>
<keyword evidence="3" id="KW-0560">Oxidoreductase</keyword>
<dbReference type="InterPro" id="IPR023210">
    <property type="entry name" value="NADP_OxRdtase_dom"/>
</dbReference>
<dbReference type="PANTHER" id="PTHR43827">
    <property type="entry name" value="2,5-DIKETO-D-GLUCONIC ACID REDUCTASE"/>
    <property type="match status" value="1"/>
</dbReference>
<keyword evidence="2" id="KW-0521">NADP</keyword>
<sequence length="301" mass="33994">MTVSETAKSFFENDPAAAKIPELTLATGAKIPQFGYGTYKVPPEQATDLVRSALQLGYRHIDTAQMYHNEAQVAAALHEAMDAGVKRADLFVTTKLNNDFHEPEDAHRAFDKSLDDMGLDYVDLFLIHWPVPKLYDGRYDRTWQAMVEIFKSGRAKAIGVSNFEAHHLERIIDATDFVPHVNQIQVHPYFREDALREYCRKLGIVVEAWAPLSRGDIVSDELVVAQAERLERTPAQVVLRWALERGDVIFPKTTSPQRMQENLQIFDFELDQAAVDALNSLDKGEEGRTGSHPDEANFLGR</sequence>
<dbReference type="GO" id="GO:0016616">
    <property type="term" value="F:oxidoreductase activity, acting on the CH-OH group of donors, NAD or NADP as acceptor"/>
    <property type="evidence" value="ECO:0007669"/>
    <property type="project" value="UniProtKB-ARBA"/>
</dbReference>
<protein>
    <submittedName>
        <fullName evidence="9">Oxidoreductase</fullName>
    </submittedName>
</protein>
<dbReference type="STRING" id="1921764.BSR28_04790"/>
<dbReference type="Gene3D" id="3.20.20.100">
    <property type="entry name" value="NADP-dependent oxidoreductase domain"/>
    <property type="match status" value="1"/>
</dbReference>
<name>A0A1Q5PKA7_9ACTO</name>
<dbReference type="PANTHER" id="PTHR43827:SF3">
    <property type="entry name" value="NADP-DEPENDENT OXIDOREDUCTASE DOMAIN-CONTAINING PROTEIN"/>
    <property type="match status" value="1"/>
</dbReference>
<dbReference type="SUPFAM" id="SSF51430">
    <property type="entry name" value="NAD(P)-linked oxidoreductase"/>
    <property type="match status" value="1"/>
</dbReference>
<feature type="region of interest" description="Disordered" evidence="7">
    <location>
        <begin position="281"/>
        <end position="301"/>
    </location>
</feature>
<evidence type="ECO:0000259" key="8">
    <source>
        <dbReference type="Pfam" id="PF00248"/>
    </source>
</evidence>
<feature type="site" description="Lowers pKa of active site Tyr" evidence="6">
    <location>
        <position position="95"/>
    </location>
</feature>
<dbReference type="RefSeq" id="WP_073709670.1">
    <property type="nucleotide sequence ID" value="NZ_MQSU01000003.1"/>
</dbReference>